<accession>Q1YMR6</accession>
<sequence>MSRQRSPHNGGFALIEAVCVLSLSALVIATLSLATGVVVRHSEAANAKNNQMEVLAAGVARLKRDVSGMIAVRTGPTKDSPLLFSGSQTSIVYAVAADGQVPETMVWIESHYESGIGTLLRWETPLIPGDPTRARLHRRNPAILMSGPWIFRFAYAHDGTGKASLWNAGWNGRSALPALLRLDITDAKTRGLATSMIAATHVDAVFDCVTLEGICRGEENSPPNGAEDAR</sequence>
<name>Q1YMR6_AURMS</name>
<gene>
    <name evidence="2" type="ORF">SI859A1_02130</name>
</gene>
<reference evidence="2 3" key="1">
    <citation type="journal article" date="2008" name="Appl. Environ. Microbiol.">
        <title>Genomic insights into Mn(II) oxidation by the marine alphaproteobacterium Aurantimonas sp. strain SI85-9A1.</title>
        <authorList>
            <person name="Dick G.J."/>
            <person name="Podell S."/>
            <person name="Johnson H.A."/>
            <person name="Rivera-Espinoza Y."/>
            <person name="Bernier-Latmani R."/>
            <person name="McCarthy J.K."/>
            <person name="Torpey J.W."/>
            <person name="Clement B.G."/>
            <person name="Gaasterland T."/>
            <person name="Tebo B.M."/>
        </authorList>
    </citation>
    <scope>NUCLEOTIDE SEQUENCE [LARGE SCALE GENOMIC DNA]</scope>
    <source>
        <strain evidence="2 3">SI85-9A1</strain>
    </source>
</reference>
<keyword evidence="1" id="KW-1133">Transmembrane helix</keyword>
<evidence type="ECO:0000313" key="2">
    <source>
        <dbReference type="EMBL" id="EAS51315.1"/>
    </source>
</evidence>
<dbReference type="Proteomes" id="UP000000321">
    <property type="component" value="Unassembled WGS sequence"/>
</dbReference>
<keyword evidence="1" id="KW-0812">Transmembrane</keyword>
<dbReference type="EMBL" id="AAPJ01000001">
    <property type="protein sequence ID" value="EAS51315.1"/>
    <property type="molecule type" value="Genomic_DNA"/>
</dbReference>
<feature type="transmembrane region" description="Helical" evidence="1">
    <location>
        <begin position="12"/>
        <end position="39"/>
    </location>
</feature>
<keyword evidence="1" id="KW-0472">Membrane</keyword>
<dbReference type="AlphaFoldDB" id="Q1YMR6"/>
<evidence type="ECO:0000313" key="3">
    <source>
        <dbReference type="Proteomes" id="UP000000321"/>
    </source>
</evidence>
<proteinExistence type="predicted"/>
<evidence type="ECO:0000256" key="1">
    <source>
        <dbReference type="SAM" id="Phobius"/>
    </source>
</evidence>
<comment type="caution">
    <text evidence="2">The sequence shown here is derived from an EMBL/GenBank/DDBJ whole genome shotgun (WGS) entry which is preliminary data.</text>
</comment>
<dbReference type="HOGENOM" id="CLU_1203735_0_0_5"/>
<keyword evidence="3" id="KW-1185">Reference proteome</keyword>
<organism evidence="2 3">
    <name type="scientific">Aurantimonas manganoxydans (strain ATCC BAA-1229 / DSM 21871 / SI85-9A1)</name>
    <dbReference type="NCBI Taxonomy" id="287752"/>
    <lineage>
        <taxon>Bacteria</taxon>
        <taxon>Pseudomonadati</taxon>
        <taxon>Pseudomonadota</taxon>
        <taxon>Alphaproteobacteria</taxon>
        <taxon>Hyphomicrobiales</taxon>
        <taxon>Aurantimonadaceae</taxon>
        <taxon>Aurantimonas</taxon>
    </lineage>
</organism>
<protein>
    <submittedName>
        <fullName evidence="2">Possible general secretory pathway protein J</fullName>
    </submittedName>
</protein>
<dbReference type="RefSeq" id="WP_009209957.1">
    <property type="nucleotide sequence ID" value="NZ_BBWP01000021.1"/>
</dbReference>
<dbReference type="BioCyc" id="AURANTIMONAS:SI859A1_02130-MONOMER"/>